<dbReference type="Proteomes" id="UP000482634">
    <property type="component" value="Unassembled WGS sequence"/>
</dbReference>
<feature type="modified residue" description="N6-(pyridoxal phosphate)lysine" evidence="3">
    <location>
        <position position="227"/>
    </location>
</feature>
<comment type="caution">
    <text evidence="6">The sequence shown here is derived from an EMBL/GenBank/DDBJ whole genome shotgun (WGS) entry which is preliminary data.</text>
</comment>
<accession>A0A6B3NWC1</accession>
<protein>
    <submittedName>
        <fullName evidence="6">PLP-dependent transferase</fullName>
    </submittedName>
</protein>
<organism evidence="6 8">
    <name type="scientific">Pseudomonas brassicae</name>
    <dbReference type="NCBI Taxonomy" id="2708063"/>
    <lineage>
        <taxon>Bacteria</taxon>
        <taxon>Pseudomonadati</taxon>
        <taxon>Pseudomonadota</taxon>
        <taxon>Gammaproteobacteria</taxon>
        <taxon>Pseudomonadales</taxon>
        <taxon>Pseudomonadaceae</taxon>
        <taxon>Pseudomonas</taxon>
    </lineage>
</organism>
<dbReference type="AlphaFoldDB" id="A0A6B3NWC1"/>
<dbReference type="EMBL" id="JAAHBU010000153">
    <property type="protein sequence ID" value="NER64520.1"/>
    <property type="molecule type" value="Genomic_DNA"/>
</dbReference>
<dbReference type="PANTHER" id="PTHR11808">
    <property type="entry name" value="TRANS-SULFURATION ENZYME FAMILY MEMBER"/>
    <property type="match status" value="1"/>
</dbReference>
<dbReference type="InterPro" id="IPR015422">
    <property type="entry name" value="PyrdxlP-dep_Trfase_small"/>
</dbReference>
<reference evidence="7 8" key="1">
    <citation type="submission" date="2020-02" db="EMBL/GenBank/DDBJ databases">
        <title>Broccoli isolated Pseudomonas sp.</title>
        <authorList>
            <person name="Fujikawa T."/>
            <person name="Sawada H."/>
        </authorList>
    </citation>
    <scope>NUCLEOTIDE SEQUENCE [LARGE SCALE GENOMIC DNA]</scope>
    <source>
        <strain evidence="6 8">MAFF212427</strain>
        <strain evidence="5 7">MAFF212428</strain>
    </source>
</reference>
<dbReference type="GO" id="GO:0016740">
    <property type="term" value="F:transferase activity"/>
    <property type="evidence" value="ECO:0007669"/>
    <property type="project" value="UniProtKB-KW"/>
</dbReference>
<evidence type="ECO:0000256" key="1">
    <source>
        <dbReference type="ARBA" id="ARBA00001933"/>
    </source>
</evidence>
<dbReference type="GO" id="GO:0016846">
    <property type="term" value="F:carbon-sulfur lyase activity"/>
    <property type="evidence" value="ECO:0007669"/>
    <property type="project" value="TreeGrafter"/>
</dbReference>
<dbReference type="SUPFAM" id="SSF53383">
    <property type="entry name" value="PLP-dependent transferases"/>
    <property type="match status" value="1"/>
</dbReference>
<dbReference type="Gene3D" id="3.40.640.10">
    <property type="entry name" value="Type I PLP-dependent aspartate aminotransferase-like (Major domain)"/>
    <property type="match status" value="1"/>
</dbReference>
<dbReference type="InterPro" id="IPR015421">
    <property type="entry name" value="PyrdxlP-dep_Trfase_major"/>
</dbReference>
<dbReference type="Gene3D" id="3.90.1150.10">
    <property type="entry name" value="Aspartate Aminotransferase, domain 1"/>
    <property type="match status" value="1"/>
</dbReference>
<evidence type="ECO:0000313" key="8">
    <source>
        <dbReference type="Proteomes" id="UP000482634"/>
    </source>
</evidence>
<dbReference type="PIRSF" id="PIRSF001434">
    <property type="entry name" value="CGS"/>
    <property type="match status" value="1"/>
</dbReference>
<dbReference type="GO" id="GO:0019346">
    <property type="term" value="P:transsulfuration"/>
    <property type="evidence" value="ECO:0007669"/>
    <property type="project" value="InterPro"/>
</dbReference>
<keyword evidence="2 3" id="KW-0663">Pyridoxal phosphate</keyword>
<evidence type="ECO:0000256" key="2">
    <source>
        <dbReference type="ARBA" id="ARBA00022898"/>
    </source>
</evidence>
<keyword evidence="8" id="KW-1185">Reference proteome</keyword>
<dbReference type="Pfam" id="PF01053">
    <property type="entry name" value="Cys_Met_Meta_PP"/>
    <property type="match status" value="1"/>
</dbReference>
<name>A0A6B3NWC1_9PSED</name>
<dbReference type="RefSeq" id="WP_163945221.1">
    <property type="nucleotide sequence ID" value="NZ_JAAHBU010000153.1"/>
</dbReference>
<dbReference type="GO" id="GO:0005737">
    <property type="term" value="C:cytoplasm"/>
    <property type="evidence" value="ECO:0007669"/>
    <property type="project" value="TreeGrafter"/>
</dbReference>
<sequence length="414" mass="45056">MSPPEKTDPLAVQRRDYFVCTALGPATKAIHLGQHETGLNQFPVPALVCNAATLLGSIEEGREMLGNAEVENFAYQRYANPTVSVLEAKFRALEGCAYSLAVNSGMTACLLVFRALLRAGDHVIVPHSLFYEVIEQLEYEASNRGIALSIIEDYGVAAFAAAIRPQTRMIFIEAPTNPAFLDINIPDLAQLCDNNNVLLVVDNTLLTPVCQKPLSLGAAVTLYSITKHINGHGDVMGGMVSTNAPALFKALKYHRDSAGLILDPFSAWLTVRGLRTLPLRLKKHTENAHAVIAMLREEFPQLDWRAVWSTQSAQANGICSSLHTGLVAIVFASREAGTTFVRHLQLIRLGTTFGNIESLCYHYGSFAREGNDLEKTGVPDGLVRISVGLEDSADINADIRRALCLAIPIKHPQA</sequence>
<evidence type="ECO:0000256" key="3">
    <source>
        <dbReference type="PIRSR" id="PIRSR001434-2"/>
    </source>
</evidence>
<dbReference type="FunFam" id="3.40.640.10:FF:000046">
    <property type="entry name" value="Cystathionine gamma-lyase"/>
    <property type="match status" value="1"/>
</dbReference>
<gene>
    <name evidence="5" type="ORF">G3435_15550</name>
    <name evidence="6" type="ORF">G3436_12265</name>
</gene>
<dbReference type="GO" id="GO:0030170">
    <property type="term" value="F:pyridoxal phosphate binding"/>
    <property type="evidence" value="ECO:0007669"/>
    <property type="project" value="InterPro"/>
</dbReference>
<comment type="cofactor">
    <cofactor evidence="1 4">
        <name>pyridoxal 5'-phosphate</name>
        <dbReference type="ChEBI" id="CHEBI:597326"/>
    </cofactor>
</comment>
<evidence type="ECO:0000256" key="4">
    <source>
        <dbReference type="RuleBase" id="RU362118"/>
    </source>
</evidence>
<dbReference type="EMBL" id="JAAHBV010000333">
    <property type="protein sequence ID" value="NER61000.1"/>
    <property type="molecule type" value="Genomic_DNA"/>
</dbReference>
<evidence type="ECO:0000313" key="5">
    <source>
        <dbReference type="EMBL" id="NER61000.1"/>
    </source>
</evidence>
<dbReference type="PANTHER" id="PTHR11808:SF80">
    <property type="entry name" value="CYSTATHIONINE GAMMA-LYASE"/>
    <property type="match status" value="1"/>
</dbReference>
<accession>A0A6M0D4H1</accession>
<dbReference type="InterPro" id="IPR015424">
    <property type="entry name" value="PyrdxlP-dep_Trfase"/>
</dbReference>
<evidence type="ECO:0000313" key="7">
    <source>
        <dbReference type="Proteomes" id="UP000480410"/>
    </source>
</evidence>
<evidence type="ECO:0000313" key="6">
    <source>
        <dbReference type="EMBL" id="NER64520.1"/>
    </source>
</evidence>
<keyword evidence="6" id="KW-0808">Transferase</keyword>
<dbReference type="InterPro" id="IPR000277">
    <property type="entry name" value="Cys/Met-Metab_PyrdxlP-dep_enz"/>
</dbReference>
<comment type="similarity">
    <text evidence="4">Belongs to the trans-sulfuration enzymes family.</text>
</comment>
<dbReference type="Proteomes" id="UP000480410">
    <property type="component" value="Unassembled WGS sequence"/>
</dbReference>
<proteinExistence type="inferred from homology"/>